<accession>Q5NXQ5</accession>
<dbReference type="STRING" id="76114.ebA7113"/>
<evidence type="ECO:0000256" key="6">
    <source>
        <dbReference type="ARBA" id="ARBA00022741"/>
    </source>
</evidence>
<dbReference type="OrthoDB" id="9808041at2"/>
<comment type="pathway">
    <text evidence="1">Cofactor biosynthesis; tetrahydrofolate biosynthesis; 2-amino-4-hydroxy-6-hydroxymethyl-7,8-dihydropteridine diphosphate from 7,8-dihydroneopterin triphosphate: step 4/4.</text>
</comment>
<evidence type="ECO:0000256" key="4">
    <source>
        <dbReference type="ARBA" id="ARBA00016218"/>
    </source>
</evidence>
<evidence type="ECO:0000259" key="13">
    <source>
        <dbReference type="Pfam" id="PF01288"/>
    </source>
</evidence>
<keyword evidence="6" id="KW-0547">Nucleotide-binding</keyword>
<dbReference type="PANTHER" id="PTHR43071">
    <property type="entry name" value="2-AMINO-4-HYDROXY-6-HYDROXYMETHYLDIHYDROPTERIDINE PYROPHOSPHOKINASE"/>
    <property type="match status" value="1"/>
</dbReference>
<proteinExistence type="inferred from homology"/>
<keyword evidence="7" id="KW-0418">Kinase</keyword>
<dbReference type="NCBIfam" id="TIGR01498">
    <property type="entry name" value="folK"/>
    <property type="match status" value="1"/>
</dbReference>
<evidence type="ECO:0000313" key="15">
    <source>
        <dbReference type="Proteomes" id="UP000006552"/>
    </source>
</evidence>
<dbReference type="HOGENOM" id="CLU_097916_0_1_4"/>
<dbReference type="UniPathway" id="UPA00077">
    <property type="reaction ID" value="UER00155"/>
</dbReference>
<evidence type="ECO:0000256" key="7">
    <source>
        <dbReference type="ARBA" id="ARBA00022777"/>
    </source>
</evidence>
<dbReference type="KEGG" id="eba:ebA7113"/>
<dbReference type="GO" id="GO:0016301">
    <property type="term" value="F:kinase activity"/>
    <property type="evidence" value="ECO:0007669"/>
    <property type="project" value="UniProtKB-KW"/>
</dbReference>
<keyword evidence="15" id="KW-1185">Reference proteome</keyword>
<dbReference type="InterPro" id="IPR000550">
    <property type="entry name" value="Hppk"/>
</dbReference>
<evidence type="ECO:0000313" key="14">
    <source>
        <dbReference type="EMBL" id="CAI10159.1"/>
    </source>
</evidence>
<evidence type="ECO:0000256" key="2">
    <source>
        <dbReference type="ARBA" id="ARBA00005810"/>
    </source>
</evidence>
<sequence length="174" mass="18677">MKRSGPGRTGATHAPVRAFVALGSNLGQPVATLRTAFEALDRLPDTRVVARSALYRTAPVGVRGQPDFFNAVAALDTALPARALLDALFAIEAQFGRTRAYPQAPRTLDLDLLLYDDGTVTEPGLEIPHPRMHLRAFVLVPLAEIAPAATIPGRGRVADLLPGVRDQTIERLPD</sequence>
<evidence type="ECO:0000256" key="10">
    <source>
        <dbReference type="ARBA" id="ARBA00029409"/>
    </source>
</evidence>
<dbReference type="PANTHER" id="PTHR43071:SF1">
    <property type="entry name" value="2-AMINO-4-HYDROXY-6-HYDROXYMETHYLDIHYDROPTERIDINE PYROPHOSPHOKINASE"/>
    <property type="match status" value="1"/>
</dbReference>
<comment type="similarity">
    <text evidence="2">Belongs to the HPPK family.</text>
</comment>
<protein>
    <recommendedName>
        <fullName evidence="4">2-amino-4-hydroxy-6-hydroxymethyldihydropteridine pyrophosphokinase</fullName>
        <ecNumber evidence="3">2.7.6.3</ecNumber>
    </recommendedName>
    <alternativeName>
        <fullName evidence="11">6-hydroxymethyl-7,8-dihydropterin pyrophosphokinase</fullName>
    </alternativeName>
    <alternativeName>
        <fullName evidence="12">7,8-dihydro-6-hydroxymethylpterin-pyrophosphokinase</fullName>
    </alternativeName>
</protein>
<dbReference type="InterPro" id="IPR035907">
    <property type="entry name" value="Hppk_sf"/>
</dbReference>
<evidence type="ECO:0000256" key="9">
    <source>
        <dbReference type="ARBA" id="ARBA00022909"/>
    </source>
</evidence>
<dbReference type="EMBL" id="CR555306">
    <property type="protein sequence ID" value="CAI10159.1"/>
    <property type="molecule type" value="Genomic_DNA"/>
</dbReference>
<dbReference type="SUPFAM" id="SSF55083">
    <property type="entry name" value="6-hydroxymethyl-7,8-dihydropterin pyrophosphokinase, HPPK"/>
    <property type="match status" value="1"/>
</dbReference>
<keyword evidence="8" id="KW-0067">ATP-binding</keyword>
<keyword evidence="9" id="KW-0289">Folate biosynthesis</keyword>
<dbReference type="CDD" id="cd00483">
    <property type="entry name" value="HPPK"/>
    <property type="match status" value="1"/>
</dbReference>
<dbReference type="GO" id="GO:0046656">
    <property type="term" value="P:folic acid biosynthetic process"/>
    <property type="evidence" value="ECO:0007669"/>
    <property type="project" value="UniProtKB-KW"/>
</dbReference>
<evidence type="ECO:0000256" key="3">
    <source>
        <dbReference type="ARBA" id="ARBA00013253"/>
    </source>
</evidence>
<evidence type="ECO:0000256" key="5">
    <source>
        <dbReference type="ARBA" id="ARBA00022679"/>
    </source>
</evidence>
<evidence type="ECO:0000256" key="8">
    <source>
        <dbReference type="ARBA" id="ARBA00022840"/>
    </source>
</evidence>
<name>Q5NXQ5_AROAE</name>
<reference evidence="14 15" key="1">
    <citation type="journal article" date="2005" name="Arch. Microbiol.">
        <title>The genome sequence of an anaerobic aromatic-degrading denitrifying bacterium, strain EbN1.</title>
        <authorList>
            <person name="Rabus R."/>
            <person name="Kube M."/>
            <person name="Heider J."/>
            <person name="Beck A."/>
            <person name="Heitmann K."/>
            <person name="Widdel F."/>
            <person name="Reinhardt R."/>
        </authorList>
    </citation>
    <scope>NUCLEOTIDE SEQUENCE [LARGE SCALE GENOMIC DNA]</scope>
    <source>
        <strain evidence="14 15">EbN1</strain>
    </source>
</reference>
<dbReference type="GO" id="GO:0003848">
    <property type="term" value="F:2-amino-4-hydroxy-6-hydroxymethyldihydropteridine diphosphokinase activity"/>
    <property type="evidence" value="ECO:0007669"/>
    <property type="project" value="UniProtKB-EC"/>
</dbReference>
<evidence type="ECO:0000256" key="1">
    <source>
        <dbReference type="ARBA" id="ARBA00005051"/>
    </source>
</evidence>
<dbReference type="Pfam" id="PF01288">
    <property type="entry name" value="HPPK"/>
    <property type="match status" value="1"/>
</dbReference>
<dbReference type="Proteomes" id="UP000006552">
    <property type="component" value="Chromosome"/>
</dbReference>
<feature type="domain" description="7,8-dihydro-6-hydroxymethylpterin-pyrophosphokinase" evidence="13">
    <location>
        <begin position="19"/>
        <end position="147"/>
    </location>
</feature>
<dbReference type="RefSeq" id="WP_011239804.1">
    <property type="nucleotide sequence ID" value="NC_006513.1"/>
</dbReference>
<evidence type="ECO:0000256" key="12">
    <source>
        <dbReference type="ARBA" id="ARBA00033413"/>
    </source>
</evidence>
<evidence type="ECO:0000256" key="11">
    <source>
        <dbReference type="ARBA" id="ARBA00029766"/>
    </source>
</evidence>
<dbReference type="EC" id="2.7.6.3" evidence="3"/>
<dbReference type="eggNOG" id="COG0801">
    <property type="taxonomic scope" value="Bacteria"/>
</dbReference>
<dbReference type="Gene3D" id="3.30.70.560">
    <property type="entry name" value="7,8-Dihydro-6-hydroxymethylpterin-pyrophosphokinase HPPK"/>
    <property type="match status" value="1"/>
</dbReference>
<dbReference type="AlphaFoldDB" id="Q5NXQ5"/>
<dbReference type="GO" id="GO:0005524">
    <property type="term" value="F:ATP binding"/>
    <property type="evidence" value="ECO:0007669"/>
    <property type="project" value="UniProtKB-KW"/>
</dbReference>
<comment type="function">
    <text evidence="10">Catalyzes the transfer of pyrophosphate from adenosine triphosphate (ATP) to 6-hydroxymethyl-7,8-dihydropterin, an enzymatic step in folate biosynthesis pathway.</text>
</comment>
<gene>
    <name evidence="14" type="primary">folK</name>
    <name evidence="14" type="ORF">ebA7113</name>
</gene>
<organism evidence="14 15">
    <name type="scientific">Aromatoleum aromaticum (strain DSM 19018 / LMG 30748 / EbN1)</name>
    <name type="common">Azoarcus sp. (strain EbN1)</name>
    <dbReference type="NCBI Taxonomy" id="76114"/>
    <lineage>
        <taxon>Bacteria</taxon>
        <taxon>Pseudomonadati</taxon>
        <taxon>Pseudomonadota</taxon>
        <taxon>Betaproteobacteria</taxon>
        <taxon>Rhodocyclales</taxon>
        <taxon>Rhodocyclaceae</taxon>
        <taxon>Aromatoleum</taxon>
    </lineage>
</organism>
<dbReference type="GO" id="GO:0046654">
    <property type="term" value="P:tetrahydrofolate biosynthetic process"/>
    <property type="evidence" value="ECO:0007669"/>
    <property type="project" value="UniProtKB-UniPathway"/>
</dbReference>
<keyword evidence="5 14" id="KW-0808">Transferase</keyword>